<name>A0ABM1XKM5_AEDAL</name>
<dbReference type="Proteomes" id="UP000069940">
    <property type="component" value="Unassembled WGS sequence"/>
</dbReference>
<evidence type="ECO:0000313" key="3">
    <source>
        <dbReference type="Proteomes" id="UP000069940"/>
    </source>
</evidence>
<feature type="compositionally biased region" description="Basic and acidic residues" evidence="1">
    <location>
        <begin position="1"/>
        <end position="19"/>
    </location>
</feature>
<proteinExistence type="predicted"/>
<dbReference type="EnsemblMetazoa" id="AALFPA23_000539.R334">
    <property type="protein sequence ID" value="AALFPA23_000539.P334"/>
    <property type="gene ID" value="AALFPA23_000539"/>
</dbReference>
<sequence length="176" mass="19690">MKIHDPAPTDRSKSVRREVGTCPAHPRAAVKLHKMSWKLDCNFSYWMIPPHQCTNFGGKYLSINTLEQFNRSPTKPPCPANKITIIDLSIIIKLENNFVRFHPKPISNPFLADGRADGRTTARSFIGKSNTALPAISSHIIIPRCDVRCCLPVEQRASGGSKQTTYYSSDIRNSLP</sequence>
<feature type="region of interest" description="Disordered" evidence="1">
    <location>
        <begin position="1"/>
        <end position="20"/>
    </location>
</feature>
<protein>
    <submittedName>
        <fullName evidence="2">Uncharacterized protein</fullName>
    </submittedName>
</protein>
<dbReference type="RefSeq" id="XP_062708267.1">
    <property type="nucleotide sequence ID" value="XM_062852283.1"/>
</dbReference>
<accession>A0ABM1XKM5</accession>
<evidence type="ECO:0000313" key="2">
    <source>
        <dbReference type="EnsemblMetazoa" id="AALFPA23_000539.P334"/>
    </source>
</evidence>
<reference evidence="3" key="1">
    <citation type="journal article" date="2015" name="Proc. Natl. Acad. Sci. U.S.A.">
        <title>Genome sequence of the Asian Tiger mosquito, Aedes albopictus, reveals insights into its biology, genetics, and evolution.</title>
        <authorList>
            <person name="Chen X.G."/>
            <person name="Jiang X."/>
            <person name="Gu J."/>
            <person name="Xu M."/>
            <person name="Wu Y."/>
            <person name="Deng Y."/>
            <person name="Zhang C."/>
            <person name="Bonizzoni M."/>
            <person name="Dermauw W."/>
            <person name="Vontas J."/>
            <person name="Armbruster P."/>
            <person name="Huang X."/>
            <person name="Yang Y."/>
            <person name="Zhang H."/>
            <person name="He W."/>
            <person name="Peng H."/>
            <person name="Liu Y."/>
            <person name="Wu K."/>
            <person name="Chen J."/>
            <person name="Lirakis M."/>
            <person name="Topalis P."/>
            <person name="Van Leeuwen T."/>
            <person name="Hall A.B."/>
            <person name="Jiang X."/>
            <person name="Thorpe C."/>
            <person name="Mueller R.L."/>
            <person name="Sun C."/>
            <person name="Waterhouse R.M."/>
            <person name="Yan G."/>
            <person name="Tu Z.J."/>
            <person name="Fang X."/>
            <person name="James A.A."/>
        </authorList>
    </citation>
    <scope>NUCLEOTIDE SEQUENCE [LARGE SCALE GENOMIC DNA]</scope>
    <source>
        <strain evidence="3">Foshan</strain>
    </source>
</reference>
<dbReference type="GeneID" id="134288209"/>
<reference evidence="2" key="2">
    <citation type="submission" date="2025-05" db="UniProtKB">
        <authorList>
            <consortium name="EnsemblMetazoa"/>
        </authorList>
    </citation>
    <scope>IDENTIFICATION</scope>
    <source>
        <strain evidence="2">Foshan</strain>
    </source>
</reference>
<organism evidence="2 3">
    <name type="scientific">Aedes albopictus</name>
    <name type="common">Asian tiger mosquito</name>
    <name type="synonym">Stegomyia albopicta</name>
    <dbReference type="NCBI Taxonomy" id="7160"/>
    <lineage>
        <taxon>Eukaryota</taxon>
        <taxon>Metazoa</taxon>
        <taxon>Ecdysozoa</taxon>
        <taxon>Arthropoda</taxon>
        <taxon>Hexapoda</taxon>
        <taxon>Insecta</taxon>
        <taxon>Pterygota</taxon>
        <taxon>Neoptera</taxon>
        <taxon>Endopterygota</taxon>
        <taxon>Diptera</taxon>
        <taxon>Nematocera</taxon>
        <taxon>Culicoidea</taxon>
        <taxon>Culicidae</taxon>
        <taxon>Culicinae</taxon>
        <taxon>Aedini</taxon>
        <taxon>Aedes</taxon>
        <taxon>Stegomyia</taxon>
    </lineage>
</organism>
<keyword evidence="3" id="KW-1185">Reference proteome</keyword>
<evidence type="ECO:0000256" key="1">
    <source>
        <dbReference type="SAM" id="MobiDB-lite"/>
    </source>
</evidence>